<dbReference type="GO" id="GO:0005743">
    <property type="term" value="C:mitochondrial inner membrane"/>
    <property type="evidence" value="ECO:0007669"/>
    <property type="project" value="UniProtKB-SubCell"/>
</dbReference>
<organism evidence="14 15">
    <name type="scientific">Chlorella sorokiniana</name>
    <name type="common">Freshwater green alga</name>
    <dbReference type="NCBI Taxonomy" id="3076"/>
    <lineage>
        <taxon>Eukaryota</taxon>
        <taxon>Viridiplantae</taxon>
        <taxon>Chlorophyta</taxon>
        <taxon>core chlorophytes</taxon>
        <taxon>Trebouxiophyceae</taxon>
        <taxon>Chlorellales</taxon>
        <taxon>Chlorellaceae</taxon>
        <taxon>Chlorella clade</taxon>
        <taxon>Chlorella</taxon>
    </lineage>
</organism>
<dbReference type="InterPro" id="IPR036188">
    <property type="entry name" value="FAD/NAD-bd_sf"/>
</dbReference>
<protein>
    <recommendedName>
        <fullName evidence="3">NADH:ubiquinone reductase (non-electrogenic)</fullName>
        <ecNumber evidence="3">1.6.5.9</ecNumber>
    </recommendedName>
</protein>
<name>A0A2P6TYS3_CHLSO</name>
<evidence type="ECO:0000256" key="11">
    <source>
        <dbReference type="SAM" id="MobiDB-lite"/>
    </source>
</evidence>
<evidence type="ECO:0000256" key="9">
    <source>
        <dbReference type="ARBA" id="ARBA00047599"/>
    </source>
</evidence>
<dbReference type="InterPro" id="IPR045024">
    <property type="entry name" value="NDH-2"/>
</dbReference>
<evidence type="ECO:0000256" key="1">
    <source>
        <dbReference type="ARBA" id="ARBA00004637"/>
    </source>
</evidence>
<feature type="region of interest" description="Disordered" evidence="11">
    <location>
        <begin position="1"/>
        <end position="24"/>
    </location>
</feature>
<feature type="region of interest" description="Disordered" evidence="11">
    <location>
        <begin position="42"/>
        <end position="71"/>
    </location>
</feature>
<keyword evidence="4" id="KW-0285">Flavoprotein</keyword>
<dbReference type="OrthoDB" id="3244603at2759"/>
<comment type="catalytic activity">
    <reaction evidence="9">
        <text>a quinone + NADH + H(+) = a quinol + NAD(+)</text>
        <dbReference type="Rhea" id="RHEA:46160"/>
        <dbReference type="ChEBI" id="CHEBI:15378"/>
        <dbReference type="ChEBI" id="CHEBI:24646"/>
        <dbReference type="ChEBI" id="CHEBI:57540"/>
        <dbReference type="ChEBI" id="CHEBI:57945"/>
        <dbReference type="ChEBI" id="CHEBI:132124"/>
        <dbReference type="EC" id="1.6.5.9"/>
    </reaction>
</comment>
<dbReference type="Gene3D" id="3.50.50.100">
    <property type="match status" value="1"/>
</dbReference>
<evidence type="ECO:0000256" key="8">
    <source>
        <dbReference type="ARBA" id="ARBA00023027"/>
    </source>
</evidence>
<keyword evidence="8" id="KW-0520">NAD</keyword>
<evidence type="ECO:0000259" key="13">
    <source>
        <dbReference type="Pfam" id="PF22366"/>
    </source>
</evidence>
<evidence type="ECO:0000256" key="10">
    <source>
        <dbReference type="ARBA" id="ARBA00049010"/>
    </source>
</evidence>
<dbReference type="InterPro" id="IPR054585">
    <property type="entry name" value="NDH2-like_C"/>
</dbReference>
<dbReference type="EC" id="1.6.5.9" evidence="3"/>
<gene>
    <name evidence="14" type="ORF">C2E21_2410</name>
</gene>
<proteinExistence type="inferred from homology"/>
<accession>A0A2P6TYS3</accession>
<feature type="compositionally biased region" description="Basic and acidic residues" evidence="11">
    <location>
        <begin position="42"/>
        <end position="52"/>
    </location>
</feature>
<evidence type="ECO:0000259" key="12">
    <source>
        <dbReference type="Pfam" id="PF07992"/>
    </source>
</evidence>
<evidence type="ECO:0000256" key="3">
    <source>
        <dbReference type="ARBA" id="ARBA00012637"/>
    </source>
</evidence>
<dbReference type="PANTHER" id="PTHR43706">
    <property type="entry name" value="NADH DEHYDROGENASE"/>
    <property type="match status" value="1"/>
</dbReference>
<dbReference type="GO" id="GO:0050136">
    <property type="term" value="F:NADH dehydrogenase (quinone) (non-electrogenic) activity"/>
    <property type="evidence" value="ECO:0007669"/>
    <property type="project" value="UniProtKB-EC"/>
</dbReference>
<feature type="domain" description="External alternative NADH-ubiquinone oxidoreductase-like C-terminal" evidence="13">
    <location>
        <begin position="526"/>
        <end position="588"/>
    </location>
</feature>
<keyword evidence="15" id="KW-1185">Reference proteome</keyword>
<evidence type="ECO:0000313" key="15">
    <source>
        <dbReference type="Proteomes" id="UP000239899"/>
    </source>
</evidence>
<dbReference type="Proteomes" id="UP000239899">
    <property type="component" value="Unassembled WGS sequence"/>
</dbReference>
<comment type="catalytic activity">
    <reaction evidence="10">
        <text>a ubiquinone + NADH + H(+) = a ubiquinol + NAD(+)</text>
        <dbReference type="Rhea" id="RHEA:23152"/>
        <dbReference type="Rhea" id="RHEA-COMP:9565"/>
        <dbReference type="Rhea" id="RHEA-COMP:9566"/>
        <dbReference type="ChEBI" id="CHEBI:15378"/>
        <dbReference type="ChEBI" id="CHEBI:16389"/>
        <dbReference type="ChEBI" id="CHEBI:17976"/>
        <dbReference type="ChEBI" id="CHEBI:57540"/>
        <dbReference type="ChEBI" id="CHEBI:57945"/>
    </reaction>
</comment>
<evidence type="ECO:0000256" key="5">
    <source>
        <dbReference type="ARBA" id="ARBA00022792"/>
    </source>
</evidence>
<dbReference type="InterPro" id="IPR023753">
    <property type="entry name" value="FAD/NAD-binding_dom"/>
</dbReference>
<keyword evidence="6" id="KW-0274">FAD</keyword>
<evidence type="ECO:0000313" key="14">
    <source>
        <dbReference type="EMBL" id="PRW59217.1"/>
    </source>
</evidence>
<evidence type="ECO:0000256" key="2">
    <source>
        <dbReference type="ARBA" id="ARBA00005272"/>
    </source>
</evidence>
<dbReference type="PRINTS" id="PR00368">
    <property type="entry name" value="FADPNR"/>
</dbReference>
<comment type="similarity">
    <text evidence="2">Belongs to the NADH dehydrogenase family.</text>
</comment>
<keyword evidence="5" id="KW-0472">Membrane</keyword>
<keyword evidence="5" id="KW-0496">Mitochondrion</keyword>
<dbReference type="EMBL" id="LHPG02000004">
    <property type="protein sequence ID" value="PRW59217.1"/>
    <property type="molecule type" value="Genomic_DNA"/>
</dbReference>
<feature type="domain" description="FAD/NAD(P)-binding" evidence="12">
    <location>
        <begin position="128"/>
        <end position="458"/>
    </location>
</feature>
<dbReference type="STRING" id="3076.A0A2P6TYS3"/>
<evidence type="ECO:0000256" key="6">
    <source>
        <dbReference type="ARBA" id="ARBA00022827"/>
    </source>
</evidence>
<dbReference type="Pfam" id="PF22366">
    <property type="entry name" value="NDH2_C"/>
    <property type="match status" value="1"/>
</dbReference>
<comment type="caution">
    <text evidence="14">The sequence shown here is derived from an EMBL/GenBank/DDBJ whole genome shotgun (WGS) entry which is preliminary data.</text>
</comment>
<sequence>MAQPVGLRQRSSIAGAPLPARAARQQHLRCAGSVRLAVRAEAVKEKAKEQSQEQKGAPHAQPPRKFEGWPRKRTWQQETWDRVLESCEDVASHLQRGIRELPSTKALDRLLVEGKGGTLRVQSDKPVVVILGSGWAAHSIMKVIDTDSFEVCVVSPRNHFLFTPMLPSTAVGTIEFRSLLEPVRVANPFVDYFEASCDKIDLEGKVVYCTSKNCYEDGFRPEFQIPYDILVVAVGEQPATFGIPGVEEHCYFMKEIPDSVGLRQRIQQQFELAALPGTKETDMRRALHFVVVGGGPTGVEFAGTLSDFLREDLKKKYPELMPYVRVSLLNATPSILVQFDEKMRQHALDNFKRLDVDVRNDTPVVEVTKDIIRLGSGEELPYGVCVWSAGNAPRPLVKQLAAQIPEQAQYQPGGRPSKLAVDSYLRVIGVDDVVALGDASLYVPERLPATAQVAGQQGAYVAHLINRGFSLGAGGMEQPPPSKRVKDLTLTDRMHEMLAATMAPADDATAKDIVYYNRAFEFFNYGVLAYLGDDKALTQIELPGTSIRLTGALGNLIYKSVYITKQVSFRNRVLILFDWLKAQVFGRDLSNY</sequence>
<comment type="subcellular location">
    <subcellularLocation>
        <location evidence="1">Mitochondrion inner membrane</location>
        <topology evidence="1">Peripheral membrane protein</topology>
    </subcellularLocation>
</comment>
<reference evidence="14 15" key="1">
    <citation type="journal article" date="2018" name="Plant J.">
        <title>Genome sequences of Chlorella sorokiniana UTEX 1602 and Micractinium conductrix SAG 241.80: implications to maltose excretion by a green alga.</title>
        <authorList>
            <person name="Arriola M.B."/>
            <person name="Velmurugan N."/>
            <person name="Zhang Y."/>
            <person name="Plunkett M.H."/>
            <person name="Hondzo H."/>
            <person name="Barney B.M."/>
        </authorList>
    </citation>
    <scope>NUCLEOTIDE SEQUENCE [LARGE SCALE GENOMIC DNA]</scope>
    <source>
        <strain evidence="15">UTEX 1602</strain>
    </source>
</reference>
<evidence type="ECO:0000256" key="7">
    <source>
        <dbReference type="ARBA" id="ARBA00023002"/>
    </source>
</evidence>
<dbReference type="PANTHER" id="PTHR43706:SF38">
    <property type="entry name" value="FAD_NAD(P)-BINDING DOMAIN-CONTAINING PROTEIN"/>
    <property type="match status" value="1"/>
</dbReference>
<dbReference type="Pfam" id="PF07992">
    <property type="entry name" value="Pyr_redox_2"/>
    <property type="match status" value="1"/>
</dbReference>
<keyword evidence="5" id="KW-0999">Mitochondrion inner membrane</keyword>
<keyword evidence="7" id="KW-0560">Oxidoreductase</keyword>
<evidence type="ECO:0000256" key="4">
    <source>
        <dbReference type="ARBA" id="ARBA00022630"/>
    </source>
</evidence>
<dbReference type="SUPFAM" id="SSF51905">
    <property type="entry name" value="FAD/NAD(P)-binding domain"/>
    <property type="match status" value="2"/>
</dbReference>
<dbReference type="AlphaFoldDB" id="A0A2P6TYS3"/>